<accession>A0A4P6N0T1</accession>
<keyword evidence="3" id="KW-1185">Reference proteome</keyword>
<keyword evidence="1" id="KW-1133">Transmembrane helix</keyword>
<dbReference type="EMBL" id="CP036164">
    <property type="protein sequence ID" value="QBF47863.1"/>
    <property type="molecule type" value="Genomic_DNA"/>
</dbReference>
<keyword evidence="1" id="KW-0472">Membrane</keyword>
<proteinExistence type="predicted"/>
<keyword evidence="1" id="KW-0812">Transmembrane</keyword>
<gene>
    <name evidence="2" type="ORF">EXU32_03750</name>
</gene>
<dbReference type="InterPro" id="IPR022062">
    <property type="entry name" value="DUF3618"/>
</dbReference>
<feature type="transmembrane region" description="Helical" evidence="1">
    <location>
        <begin position="59"/>
        <end position="78"/>
    </location>
</feature>
<dbReference type="STRING" id="1216970.GCA_001570985_03273"/>
<evidence type="ECO:0000256" key="1">
    <source>
        <dbReference type="SAM" id="Phobius"/>
    </source>
</evidence>
<organism evidence="2 3">
    <name type="scientific">Janibacter limosus</name>
    <dbReference type="NCBI Taxonomy" id="53458"/>
    <lineage>
        <taxon>Bacteria</taxon>
        <taxon>Bacillati</taxon>
        <taxon>Actinomycetota</taxon>
        <taxon>Actinomycetes</taxon>
        <taxon>Micrococcales</taxon>
        <taxon>Intrasporangiaceae</taxon>
        <taxon>Janibacter</taxon>
    </lineage>
</organism>
<dbReference type="Pfam" id="PF12277">
    <property type="entry name" value="DUF3618"/>
    <property type="match status" value="1"/>
</dbReference>
<dbReference type="OrthoDB" id="5149496at2"/>
<dbReference type="AlphaFoldDB" id="A0A4P6N0T1"/>
<evidence type="ECO:0000313" key="3">
    <source>
        <dbReference type="Proteomes" id="UP000290408"/>
    </source>
</evidence>
<dbReference type="KEGG" id="jli:EXU32_03750"/>
<reference evidence="2 3" key="1">
    <citation type="submission" date="2019-02" db="EMBL/GenBank/DDBJ databases">
        <title>Genomic data mining of an Antarctic deep-sea actinobacterium, Janibacterlimosus P3-3-X1.</title>
        <authorList>
            <person name="Liao L."/>
            <person name="Chen B."/>
        </authorList>
    </citation>
    <scope>NUCLEOTIDE SEQUENCE [LARGE SCALE GENOMIC DNA]</scope>
    <source>
        <strain evidence="2 3">P3-3-X1</strain>
    </source>
</reference>
<dbReference type="Proteomes" id="UP000290408">
    <property type="component" value="Chromosome"/>
</dbReference>
<evidence type="ECO:0000313" key="2">
    <source>
        <dbReference type="EMBL" id="QBF47863.1"/>
    </source>
</evidence>
<sequence>MTKLENDIVTTRDRLAQTIDELSVRAAPKNVIARKKEQAKVSFTQATRTESGELRMDRVAIAAAAVVGLVVLKIVSANRKQKKWERQRAKRSW</sequence>
<name>A0A4P6N0T1_9MICO</name>
<protein>
    <submittedName>
        <fullName evidence="2">DUF3618 domain-containing protein</fullName>
    </submittedName>
</protein>